<evidence type="ECO:0000256" key="4">
    <source>
        <dbReference type="ARBA" id="ARBA00022603"/>
    </source>
</evidence>
<evidence type="ECO:0000256" key="3">
    <source>
        <dbReference type="ARBA" id="ARBA00022490"/>
    </source>
</evidence>
<dbReference type="HAMAP" id="MF_00090">
    <property type="entry name" value="PIMT"/>
    <property type="match status" value="1"/>
</dbReference>
<protein>
    <recommendedName>
        <fullName evidence="7">Protein-L-isoaspartate O-methyltransferase</fullName>
        <ecNumber evidence="7">2.1.1.77</ecNumber>
    </recommendedName>
    <alternativeName>
        <fullName evidence="7">L-isoaspartyl protein carboxyl methyltransferase</fullName>
    </alternativeName>
    <alternativeName>
        <fullName evidence="7">Protein L-isoaspartyl methyltransferase</fullName>
    </alternativeName>
    <alternativeName>
        <fullName evidence="7">Protein-beta-aspartate methyltransferase</fullName>
        <shortName evidence="7">PIMT</shortName>
    </alternativeName>
</protein>
<dbReference type="PANTHER" id="PTHR11579:SF0">
    <property type="entry name" value="PROTEIN-L-ISOASPARTATE(D-ASPARTATE) O-METHYLTRANSFERASE"/>
    <property type="match status" value="1"/>
</dbReference>
<evidence type="ECO:0000256" key="1">
    <source>
        <dbReference type="ARBA" id="ARBA00004496"/>
    </source>
</evidence>
<dbReference type="EC" id="2.1.1.77" evidence="7"/>
<keyword evidence="5 7" id="KW-0808">Transferase</keyword>
<comment type="catalytic activity">
    <reaction evidence="7">
        <text>[protein]-L-isoaspartate + S-adenosyl-L-methionine = [protein]-L-isoaspartate alpha-methyl ester + S-adenosyl-L-homocysteine</text>
        <dbReference type="Rhea" id="RHEA:12705"/>
        <dbReference type="Rhea" id="RHEA-COMP:12143"/>
        <dbReference type="Rhea" id="RHEA-COMP:12144"/>
        <dbReference type="ChEBI" id="CHEBI:57856"/>
        <dbReference type="ChEBI" id="CHEBI:59789"/>
        <dbReference type="ChEBI" id="CHEBI:90596"/>
        <dbReference type="ChEBI" id="CHEBI:90598"/>
        <dbReference type="EC" id="2.1.1.77"/>
    </reaction>
</comment>
<dbReference type="STRING" id="927664.SAMN05421780_1158"/>
<dbReference type="AlphaFoldDB" id="A0A1I1NGS9"/>
<evidence type="ECO:0000256" key="2">
    <source>
        <dbReference type="ARBA" id="ARBA00005369"/>
    </source>
</evidence>
<evidence type="ECO:0000313" key="9">
    <source>
        <dbReference type="Proteomes" id="UP000199514"/>
    </source>
</evidence>
<comment type="subcellular location">
    <subcellularLocation>
        <location evidence="1 7">Cytoplasm</location>
    </subcellularLocation>
</comment>
<evidence type="ECO:0000256" key="7">
    <source>
        <dbReference type="HAMAP-Rule" id="MF_00090"/>
    </source>
</evidence>
<gene>
    <name evidence="7" type="primary">pcm</name>
    <name evidence="8" type="ORF">SAMN05421780_1158</name>
</gene>
<comment type="function">
    <text evidence="7">Catalyzes the methyl esterification of L-isoaspartyl residues in peptides and proteins that result from spontaneous decomposition of normal L-aspartyl and L-asparaginyl residues. It plays a role in the repair and/or degradation of damaged proteins.</text>
</comment>
<dbReference type="RefSeq" id="WP_091516531.1">
    <property type="nucleotide sequence ID" value="NZ_FOLE01000015.1"/>
</dbReference>
<feature type="active site" evidence="7">
    <location>
        <position position="67"/>
    </location>
</feature>
<keyword evidence="3 7" id="KW-0963">Cytoplasm</keyword>
<comment type="similarity">
    <text evidence="2 7">Belongs to the methyltransferase superfamily. L-isoaspartyl/D-aspartyl protein methyltransferase family.</text>
</comment>
<dbReference type="Pfam" id="PF01135">
    <property type="entry name" value="PCMT"/>
    <property type="match status" value="1"/>
</dbReference>
<accession>A0A1I1NGS9</accession>
<dbReference type="OrthoDB" id="9810066at2"/>
<dbReference type="GO" id="GO:0005737">
    <property type="term" value="C:cytoplasm"/>
    <property type="evidence" value="ECO:0007669"/>
    <property type="project" value="UniProtKB-SubCell"/>
</dbReference>
<keyword evidence="6 7" id="KW-0949">S-adenosyl-L-methionine</keyword>
<dbReference type="GO" id="GO:0030091">
    <property type="term" value="P:protein repair"/>
    <property type="evidence" value="ECO:0007669"/>
    <property type="project" value="UniProtKB-UniRule"/>
</dbReference>
<dbReference type="Proteomes" id="UP000199514">
    <property type="component" value="Unassembled WGS sequence"/>
</dbReference>
<dbReference type="NCBIfam" id="NF001453">
    <property type="entry name" value="PRK00312.1"/>
    <property type="match status" value="1"/>
</dbReference>
<evidence type="ECO:0000313" key="8">
    <source>
        <dbReference type="EMBL" id="SFC96636.1"/>
    </source>
</evidence>
<name>A0A1I1NGS9_9BACT</name>
<reference evidence="8 9" key="1">
    <citation type="submission" date="2016-10" db="EMBL/GenBank/DDBJ databases">
        <authorList>
            <person name="de Groot N.N."/>
        </authorList>
    </citation>
    <scope>NUCLEOTIDE SEQUENCE [LARGE SCALE GENOMIC DNA]</scope>
    <source>
        <strain evidence="8 9">DSM 6793</strain>
    </source>
</reference>
<dbReference type="NCBIfam" id="TIGR00080">
    <property type="entry name" value="pimt"/>
    <property type="match status" value="1"/>
</dbReference>
<sequence>MFVIEDTYRQQGLRRGLLRILKEKGIDNPEVLGAIGKVPRHVFLERAFLEHAYDDKAFPIGEGQTISQPYTVARQSILLEVQKGHKVLEIGTGSGYQCCVLLTLGAKVFSIEYNQNLFRTYTNLLQRMGYNATFRCGDGSLGWPTYAPFDRILVTAGAPAVPDALIAQLAPNGIIVIPVGADRQQRMLRIRKDAHGNITSEDCGEAAFVPLLGENGWDKTSFFNR</sequence>
<dbReference type="InterPro" id="IPR000682">
    <property type="entry name" value="PCMT"/>
</dbReference>
<dbReference type="SUPFAM" id="SSF53335">
    <property type="entry name" value="S-adenosyl-L-methionine-dependent methyltransferases"/>
    <property type="match status" value="1"/>
</dbReference>
<dbReference type="Gene3D" id="3.40.50.150">
    <property type="entry name" value="Vaccinia Virus protein VP39"/>
    <property type="match status" value="1"/>
</dbReference>
<dbReference type="PROSITE" id="PS01279">
    <property type="entry name" value="PCMT"/>
    <property type="match status" value="1"/>
</dbReference>
<dbReference type="GO" id="GO:0004719">
    <property type="term" value="F:protein-L-isoaspartate (D-aspartate) O-methyltransferase activity"/>
    <property type="evidence" value="ECO:0007669"/>
    <property type="project" value="UniProtKB-UniRule"/>
</dbReference>
<dbReference type="GO" id="GO:0032259">
    <property type="term" value="P:methylation"/>
    <property type="evidence" value="ECO:0007669"/>
    <property type="project" value="UniProtKB-KW"/>
</dbReference>
<dbReference type="CDD" id="cd02440">
    <property type="entry name" value="AdoMet_MTases"/>
    <property type="match status" value="1"/>
</dbReference>
<proteinExistence type="inferred from homology"/>
<evidence type="ECO:0000256" key="6">
    <source>
        <dbReference type="ARBA" id="ARBA00022691"/>
    </source>
</evidence>
<dbReference type="EMBL" id="FOLE01000015">
    <property type="protein sequence ID" value="SFC96636.1"/>
    <property type="molecule type" value="Genomic_DNA"/>
</dbReference>
<dbReference type="FunFam" id="3.40.50.150:FF:000010">
    <property type="entry name" value="Protein-L-isoaspartate O-methyltransferase"/>
    <property type="match status" value="1"/>
</dbReference>
<organism evidence="8 9">
    <name type="scientific">Flexibacter flexilis DSM 6793</name>
    <dbReference type="NCBI Taxonomy" id="927664"/>
    <lineage>
        <taxon>Bacteria</taxon>
        <taxon>Pseudomonadati</taxon>
        <taxon>Bacteroidota</taxon>
        <taxon>Cytophagia</taxon>
        <taxon>Cytophagales</taxon>
        <taxon>Flexibacteraceae</taxon>
        <taxon>Flexibacter</taxon>
    </lineage>
</organism>
<evidence type="ECO:0000256" key="5">
    <source>
        <dbReference type="ARBA" id="ARBA00022679"/>
    </source>
</evidence>
<dbReference type="InterPro" id="IPR029063">
    <property type="entry name" value="SAM-dependent_MTases_sf"/>
</dbReference>
<keyword evidence="9" id="KW-1185">Reference proteome</keyword>
<dbReference type="PANTHER" id="PTHR11579">
    <property type="entry name" value="PROTEIN-L-ISOASPARTATE O-METHYLTRANSFERASE"/>
    <property type="match status" value="1"/>
</dbReference>
<keyword evidence="4 7" id="KW-0489">Methyltransferase</keyword>